<dbReference type="EMBL" id="VJMI01001089">
    <property type="protein sequence ID" value="KAF0775718.1"/>
    <property type="molecule type" value="Genomic_DNA"/>
</dbReference>
<dbReference type="AlphaFoldDB" id="A0A6A5AEG3"/>
<name>A0A6A5AEG3_APHAT</name>
<protein>
    <submittedName>
        <fullName evidence="1">Uncharacterized protein</fullName>
    </submittedName>
</protein>
<organism evidence="1 2">
    <name type="scientific">Aphanomyces astaci</name>
    <name type="common">Crayfish plague agent</name>
    <dbReference type="NCBI Taxonomy" id="112090"/>
    <lineage>
        <taxon>Eukaryota</taxon>
        <taxon>Sar</taxon>
        <taxon>Stramenopiles</taxon>
        <taxon>Oomycota</taxon>
        <taxon>Saprolegniomycetes</taxon>
        <taxon>Saprolegniales</taxon>
        <taxon>Verrucalvaceae</taxon>
        <taxon>Aphanomyces</taxon>
    </lineage>
</organism>
<gene>
    <name evidence="1" type="ORF">AaE_000582</name>
</gene>
<evidence type="ECO:0000313" key="2">
    <source>
        <dbReference type="Proteomes" id="UP000469452"/>
    </source>
</evidence>
<feature type="non-terminal residue" evidence="1">
    <location>
        <position position="1"/>
    </location>
</feature>
<accession>A0A6A5AEG3</accession>
<proteinExistence type="predicted"/>
<reference evidence="1 2" key="1">
    <citation type="submission" date="2019-06" db="EMBL/GenBank/DDBJ databases">
        <title>Genomics analysis of Aphanomyces spp. identifies a new class of oomycete effector associated with host adaptation.</title>
        <authorList>
            <person name="Gaulin E."/>
        </authorList>
    </citation>
    <scope>NUCLEOTIDE SEQUENCE [LARGE SCALE GENOMIC DNA]</scope>
    <source>
        <strain evidence="1 2">E</strain>
    </source>
</reference>
<comment type="caution">
    <text evidence="1">The sequence shown here is derived from an EMBL/GenBank/DDBJ whole genome shotgun (WGS) entry which is preliminary data.</text>
</comment>
<sequence>RATQLLCTLQNRLEAFADQFLEFMRKLPAAGDTTADKAHLNHFLCLLPPRFANTVMYNTRERRITTAYDSMPPILAELKLDDER</sequence>
<evidence type="ECO:0000313" key="1">
    <source>
        <dbReference type="EMBL" id="KAF0775718.1"/>
    </source>
</evidence>
<dbReference type="Proteomes" id="UP000469452">
    <property type="component" value="Unassembled WGS sequence"/>
</dbReference>